<protein>
    <submittedName>
        <fullName evidence="5">Protein SRG1-like</fullName>
    </submittedName>
</protein>
<dbReference type="GO" id="GO:0046872">
    <property type="term" value="F:metal ion binding"/>
    <property type="evidence" value="ECO:0007669"/>
    <property type="project" value="UniProtKB-KW"/>
</dbReference>
<dbReference type="Pfam" id="PF03171">
    <property type="entry name" value="2OG-FeII_Oxy"/>
    <property type="match status" value="1"/>
</dbReference>
<dbReference type="AlphaFoldDB" id="A0A392N6H8"/>
<name>A0A392N6H8_9FABA</name>
<dbReference type="PROSITE" id="PS51471">
    <property type="entry name" value="FE2OG_OXY"/>
    <property type="match status" value="1"/>
</dbReference>
<evidence type="ECO:0000259" key="4">
    <source>
        <dbReference type="PROSITE" id="PS51471"/>
    </source>
</evidence>
<gene>
    <name evidence="5" type="ORF">A2U01_0016157</name>
</gene>
<dbReference type="EMBL" id="LXQA010029156">
    <property type="protein sequence ID" value="MCH95183.1"/>
    <property type="molecule type" value="Genomic_DNA"/>
</dbReference>
<dbReference type="Gene3D" id="2.60.120.330">
    <property type="entry name" value="B-lactam Antibiotic, Isopenicillin N Synthase, Chain"/>
    <property type="match status" value="1"/>
</dbReference>
<evidence type="ECO:0000256" key="2">
    <source>
        <dbReference type="ARBA" id="ARBA00022896"/>
    </source>
</evidence>
<organism evidence="5 6">
    <name type="scientific">Trifolium medium</name>
    <dbReference type="NCBI Taxonomy" id="97028"/>
    <lineage>
        <taxon>Eukaryota</taxon>
        <taxon>Viridiplantae</taxon>
        <taxon>Streptophyta</taxon>
        <taxon>Embryophyta</taxon>
        <taxon>Tracheophyta</taxon>
        <taxon>Spermatophyta</taxon>
        <taxon>Magnoliopsida</taxon>
        <taxon>eudicotyledons</taxon>
        <taxon>Gunneridae</taxon>
        <taxon>Pentapetalae</taxon>
        <taxon>rosids</taxon>
        <taxon>fabids</taxon>
        <taxon>Fabales</taxon>
        <taxon>Fabaceae</taxon>
        <taxon>Papilionoideae</taxon>
        <taxon>50 kb inversion clade</taxon>
        <taxon>NPAAA clade</taxon>
        <taxon>Hologalegina</taxon>
        <taxon>IRL clade</taxon>
        <taxon>Trifolieae</taxon>
        <taxon>Trifolium</taxon>
    </lineage>
</organism>
<dbReference type="InterPro" id="IPR050295">
    <property type="entry name" value="Plant_2OG-oxidoreductases"/>
</dbReference>
<dbReference type="InterPro" id="IPR027443">
    <property type="entry name" value="IPNS-like_sf"/>
</dbReference>
<dbReference type="SUPFAM" id="SSF51197">
    <property type="entry name" value="Clavaminate synthase-like"/>
    <property type="match status" value="1"/>
</dbReference>
<evidence type="ECO:0000256" key="1">
    <source>
        <dbReference type="ARBA" id="ARBA00022723"/>
    </source>
</evidence>
<dbReference type="PANTHER" id="PTHR47991">
    <property type="entry name" value="OXOGLUTARATE/IRON-DEPENDENT DIOXYGENASE"/>
    <property type="match status" value="1"/>
</dbReference>
<evidence type="ECO:0000256" key="3">
    <source>
        <dbReference type="ARBA" id="ARBA00023004"/>
    </source>
</evidence>
<evidence type="ECO:0000313" key="6">
    <source>
        <dbReference type="Proteomes" id="UP000265520"/>
    </source>
</evidence>
<dbReference type="InterPro" id="IPR044861">
    <property type="entry name" value="IPNS-like_FE2OG_OXY"/>
</dbReference>
<sequence length="173" mass="19354">MANALAINPKEMTELFNPGTQMLRVNYYPPCPQPEKVIGLKSHSDVGGLTILLQISDIDGLQIRKDGQWIPVLSLPNAFIINLGDMLEIITNGIYPSIEHRATVNSEKERISLATFYGPNMQAILAPAPSLVTQERPAQFRRISVVDHFNGYFAQELRGKSYLNEMRITKDGE</sequence>
<comment type="caution">
    <text evidence="5">The sequence shown here is derived from an EMBL/GenBank/DDBJ whole genome shotgun (WGS) entry which is preliminary data.</text>
</comment>
<dbReference type="Proteomes" id="UP000265520">
    <property type="component" value="Unassembled WGS sequence"/>
</dbReference>
<keyword evidence="1" id="KW-0479">Metal-binding</keyword>
<accession>A0A392N6H8</accession>
<reference evidence="5 6" key="1">
    <citation type="journal article" date="2018" name="Front. Plant Sci.">
        <title>Red Clover (Trifolium pratense) and Zigzag Clover (T. medium) - A Picture of Genomic Similarities and Differences.</title>
        <authorList>
            <person name="Dluhosova J."/>
            <person name="Istvanek J."/>
            <person name="Nedelnik J."/>
            <person name="Repkova J."/>
        </authorList>
    </citation>
    <scope>NUCLEOTIDE SEQUENCE [LARGE SCALE GENOMIC DNA]</scope>
    <source>
        <strain evidence="6">cv. 10/8</strain>
        <tissue evidence="5">Leaf</tissue>
    </source>
</reference>
<dbReference type="GO" id="GO:0031418">
    <property type="term" value="F:L-ascorbic acid binding"/>
    <property type="evidence" value="ECO:0007669"/>
    <property type="project" value="UniProtKB-KW"/>
</dbReference>
<evidence type="ECO:0000313" key="5">
    <source>
        <dbReference type="EMBL" id="MCH95183.1"/>
    </source>
</evidence>
<proteinExistence type="predicted"/>
<dbReference type="InterPro" id="IPR005123">
    <property type="entry name" value="Oxoglu/Fe-dep_dioxygenase_dom"/>
</dbReference>
<keyword evidence="2" id="KW-0847">Vitamin C</keyword>
<keyword evidence="6" id="KW-1185">Reference proteome</keyword>
<feature type="domain" description="Fe2OG dioxygenase" evidence="4">
    <location>
        <begin position="18"/>
        <end position="119"/>
    </location>
</feature>
<keyword evidence="3" id="KW-0408">Iron</keyword>